<dbReference type="GO" id="GO:0006355">
    <property type="term" value="P:regulation of DNA-templated transcription"/>
    <property type="evidence" value="ECO:0007669"/>
    <property type="project" value="UniProtKB-ARBA"/>
</dbReference>
<reference evidence="7 8" key="1">
    <citation type="submission" date="2016-07" db="EMBL/GenBank/DDBJ databases">
        <authorList>
            <person name="Sutton G."/>
            <person name="Brinkac L."/>
            <person name="Sanka R."/>
            <person name="Adams M."/>
            <person name="Lau E."/>
            <person name="Kumar A."/>
            <person name="Macaden R."/>
        </authorList>
    </citation>
    <scope>NUCLEOTIDE SEQUENCE [LARGE SCALE GENOMIC DNA]</scope>
    <source>
        <strain evidence="7 8">GA-0871</strain>
    </source>
</reference>
<proteinExistence type="predicted"/>
<dbReference type="InterPro" id="IPR036271">
    <property type="entry name" value="Tet_transcr_reg_TetR-rel_C_sf"/>
</dbReference>
<dbReference type="PROSITE" id="PS50977">
    <property type="entry name" value="HTH_TETR_2"/>
    <property type="match status" value="1"/>
</dbReference>
<dbReference type="SUPFAM" id="SSF48498">
    <property type="entry name" value="Tetracyclin repressor-like, C-terminal domain"/>
    <property type="match status" value="1"/>
</dbReference>
<dbReference type="SUPFAM" id="SSF46689">
    <property type="entry name" value="Homeodomain-like"/>
    <property type="match status" value="1"/>
</dbReference>
<protein>
    <recommendedName>
        <fullName evidence="6">HTH tetR-type domain-containing protein</fullName>
    </recommendedName>
</protein>
<keyword evidence="4" id="KW-0804">Transcription</keyword>
<dbReference type="Gene3D" id="1.10.357.10">
    <property type="entry name" value="Tetracycline Repressor, domain 2"/>
    <property type="match status" value="1"/>
</dbReference>
<comment type="caution">
    <text evidence="7">The sequence shown here is derived from an EMBL/GenBank/DDBJ whole genome shotgun (WGS) entry which is preliminary data.</text>
</comment>
<gene>
    <name evidence="7" type="ORF">A5742_04990</name>
</gene>
<evidence type="ECO:0000256" key="3">
    <source>
        <dbReference type="ARBA" id="ARBA00023125"/>
    </source>
</evidence>
<evidence type="ECO:0000256" key="4">
    <source>
        <dbReference type="ARBA" id="ARBA00023163"/>
    </source>
</evidence>
<dbReference type="Pfam" id="PF13977">
    <property type="entry name" value="TetR_C_6"/>
    <property type="match status" value="1"/>
</dbReference>
<sequence>MARRRLLEAAGELITERGYVGMTLAAVGERAGYSRGLVTIHFGSKEKLLAALVERITTDWSHRTLLPQTDGKPGLDGLLALIAAIQMQFERDAHHIKLLYALMFEALGANEFLHSWFIDFHRRQRSDLGNLIRRGIRDGSILPGTIVDDQTTAIIATLRGIGYLWLLDPTGFDPIAALAHLYESTETSLRTAAARSDNISLLDDKL</sequence>
<dbReference type="PANTHER" id="PTHR30055">
    <property type="entry name" value="HTH-TYPE TRANSCRIPTIONAL REGULATOR RUTR"/>
    <property type="match status" value="1"/>
</dbReference>
<evidence type="ECO:0000256" key="2">
    <source>
        <dbReference type="ARBA" id="ARBA00023015"/>
    </source>
</evidence>
<feature type="domain" description="HTH tetR-type" evidence="6">
    <location>
        <begin position="1"/>
        <end position="60"/>
    </location>
</feature>
<dbReference type="InterPro" id="IPR009057">
    <property type="entry name" value="Homeodomain-like_sf"/>
</dbReference>
<evidence type="ECO:0000256" key="1">
    <source>
        <dbReference type="ARBA" id="ARBA00022491"/>
    </source>
</evidence>
<name>A0ABD6QJT6_MYCFO</name>
<evidence type="ECO:0000313" key="7">
    <source>
        <dbReference type="EMBL" id="OMC39568.1"/>
    </source>
</evidence>
<feature type="DNA-binding region" description="H-T-H motif" evidence="5">
    <location>
        <begin position="23"/>
        <end position="42"/>
    </location>
</feature>
<dbReference type="GO" id="GO:0003677">
    <property type="term" value="F:DNA binding"/>
    <property type="evidence" value="ECO:0007669"/>
    <property type="project" value="UniProtKB-UniRule"/>
</dbReference>
<dbReference type="InterPro" id="IPR001647">
    <property type="entry name" value="HTH_TetR"/>
</dbReference>
<evidence type="ECO:0000313" key="8">
    <source>
        <dbReference type="Proteomes" id="UP000187001"/>
    </source>
</evidence>
<organism evidence="7 8">
    <name type="scientific">Mycolicibacterium fortuitum</name>
    <name type="common">Mycobacterium fortuitum</name>
    <dbReference type="NCBI Taxonomy" id="1766"/>
    <lineage>
        <taxon>Bacteria</taxon>
        <taxon>Bacillati</taxon>
        <taxon>Actinomycetota</taxon>
        <taxon>Actinomycetes</taxon>
        <taxon>Mycobacteriales</taxon>
        <taxon>Mycobacteriaceae</taxon>
        <taxon>Mycolicibacterium</taxon>
    </lineage>
</organism>
<evidence type="ECO:0000259" key="6">
    <source>
        <dbReference type="PROSITE" id="PS50977"/>
    </source>
</evidence>
<keyword evidence="2" id="KW-0805">Transcription regulation</keyword>
<keyword evidence="3 5" id="KW-0238">DNA-binding</keyword>
<dbReference type="PRINTS" id="PR00455">
    <property type="entry name" value="HTHTETR"/>
</dbReference>
<dbReference type="InterPro" id="IPR039538">
    <property type="entry name" value="BetI_C"/>
</dbReference>
<accession>A0ABD6QJT6</accession>
<dbReference type="EMBL" id="MBER01000116">
    <property type="protein sequence ID" value="OMC39568.1"/>
    <property type="molecule type" value="Genomic_DNA"/>
</dbReference>
<dbReference type="InterPro" id="IPR050109">
    <property type="entry name" value="HTH-type_TetR-like_transc_reg"/>
</dbReference>
<dbReference type="Pfam" id="PF00440">
    <property type="entry name" value="TetR_N"/>
    <property type="match status" value="1"/>
</dbReference>
<dbReference type="AlphaFoldDB" id="A0ABD6QJT6"/>
<dbReference type="Proteomes" id="UP000187001">
    <property type="component" value="Unassembled WGS sequence"/>
</dbReference>
<dbReference type="PANTHER" id="PTHR30055:SF234">
    <property type="entry name" value="HTH-TYPE TRANSCRIPTIONAL REGULATOR BETI"/>
    <property type="match status" value="1"/>
</dbReference>
<keyword evidence="1" id="KW-0678">Repressor</keyword>
<evidence type="ECO:0000256" key="5">
    <source>
        <dbReference type="PROSITE-ProRule" id="PRU00335"/>
    </source>
</evidence>